<dbReference type="InterPro" id="IPR050154">
    <property type="entry name" value="UbiB_kinase"/>
</dbReference>
<dbReference type="AlphaFoldDB" id="A0A8J5XJJ8"/>
<comment type="caution">
    <text evidence="4">The sequence shown here is derived from an EMBL/GenBank/DDBJ whole genome shotgun (WGS) entry which is preliminary data.</text>
</comment>
<evidence type="ECO:0000259" key="3">
    <source>
        <dbReference type="PROSITE" id="PS50011"/>
    </source>
</evidence>
<dbReference type="InterPro" id="IPR011009">
    <property type="entry name" value="Kinase-like_dom_sf"/>
</dbReference>
<dbReference type="Pfam" id="PF03109">
    <property type="entry name" value="ABC1"/>
    <property type="match status" value="1"/>
</dbReference>
<dbReference type="CDD" id="cd05121">
    <property type="entry name" value="ABC1_ADCK3-like"/>
    <property type="match status" value="1"/>
</dbReference>
<reference evidence="4" key="1">
    <citation type="submission" date="2021-05" db="EMBL/GenBank/DDBJ databases">
        <title>The genome of the haptophyte Pavlova lutheri (Diacronema luteri, Pavlovales) - a model for lipid biosynthesis in eukaryotic algae.</title>
        <authorList>
            <person name="Hulatt C.J."/>
            <person name="Posewitz M.C."/>
        </authorList>
    </citation>
    <scope>NUCLEOTIDE SEQUENCE</scope>
    <source>
        <strain evidence="4">NIVA-4/92</strain>
    </source>
</reference>
<dbReference type="Proteomes" id="UP000751190">
    <property type="component" value="Unassembled WGS sequence"/>
</dbReference>
<comment type="similarity">
    <text evidence="1">Belongs to the protein kinase superfamily. ADCK protein kinase family.</text>
</comment>
<keyword evidence="5" id="KW-1185">Reference proteome</keyword>
<name>A0A8J5XJJ8_DIALT</name>
<accession>A0A8J5XJJ8</accession>
<evidence type="ECO:0000313" key="4">
    <source>
        <dbReference type="EMBL" id="KAG8461614.1"/>
    </source>
</evidence>
<dbReference type="OrthoDB" id="427480at2759"/>
<evidence type="ECO:0000256" key="2">
    <source>
        <dbReference type="SAM" id="SignalP"/>
    </source>
</evidence>
<dbReference type="GO" id="GO:0005524">
    <property type="term" value="F:ATP binding"/>
    <property type="evidence" value="ECO:0007669"/>
    <property type="project" value="InterPro"/>
</dbReference>
<evidence type="ECO:0000313" key="5">
    <source>
        <dbReference type="Proteomes" id="UP000751190"/>
    </source>
</evidence>
<dbReference type="OMA" id="CPKDEIR"/>
<protein>
    <recommendedName>
        <fullName evidence="3">Protein kinase domain-containing protein</fullName>
    </recommendedName>
</protein>
<feature type="domain" description="Protein kinase" evidence="3">
    <location>
        <begin position="222"/>
        <end position="561"/>
    </location>
</feature>
<dbReference type="PROSITE" id="PS50011">
    <property type="entry name" value="PROTEIN_KINASE_DOM"/>
    <property type="match status" value="1"/>
</dbReference>
<dbReference type="InterPro" id="IPR004147">
    <property type="entry name" value="ABC1_dom"/>
</dbReference>
<organism evidence="4 5">
    <name type="scientific">Diacronema lutheri</name>
    <name type="common">Unicellular marine alga</name>
    <name type="synonym">Monochrysis lutheri</name>
    <dbReference type="NCBI Taxonomy" id="2081491"/>
    <lineage>
        <taxon>Eukaryota</taxon>
        <taxon>Haptista</taxon>
        <taxon>Haptophyta</taxon>
        <taxon>Pavlovophyceae</taxon>
        <taxon>Pavlovales</taxon>
        <taxon>Pavlovaceae</taxon>
        <taxon>Diacronema</taxon>
    </lineage>
</organism>
<gene>
    <name evidence="4" type="ORF">KFE25_001218</name>
</gene>
<dbReference type="EMBL" id="JAGTXO010000025">
    <property type="protein sequence ID" value="KAG8461614.1"/>
    <property type="molecule type" value="Genomic_DNA"/>
</dbReference>
<dbReference type="PANTHER" id="PTHR10566:SF121">
    <property type="entry name" value="PROTEIN KINASE DOMAIN-CONTAINING PROTEIN"/>
    <property type="match status" value="1"/>
</dbReference>
<feature type="signal peptide" evidence="2">
    <location>
        <begin position="1"/>
        <end position="24"/>
    </location>
</feature>
<dbReference type="SUPFAM" id="SSF56112">
    <property type="entry name" value="Protein kinase-like (PK-like)"/>
    <property type="match status" value="1"/>
</dbReference>
<dbReference type="GO" id="GO:0004672">
    <property type="term" value="F:protein kinase activity"/>
    <property type="evidence" value="ECO:0007669"/>
    <property type="project" value="InterPro"/>
</dbReference>
<dbReference type="PANTHER" id="PTHR10566">
    <property type="entry name" value="CHAPERONE-ACTIVITY OF BC1 COMPLEX CABC1 -RELATED"/>
    <property type="match status" value="1"/>
</dbReference>
<feature type="chain" id="PRO_5035250985" description="Protein kinase domain-containing protein" evidence="2">
    <location>
        <begin position="25"/>
        <end position="848"/>
    </location>
</feature>
<evidence type="ECO:0000256" key="1">
    <source>
        <dbReference type="ARBA" id="ARBA00009670"/>
    </source>
</evidence>
<keyword evidence="2" id="KW-0732">Signal</keyword>
<proteinExistence type="inferred from homology"/>
<dbReference type="InterPro" id="IPR000719">
    <property type="entry name" value="Prot_kinase_dom"/>
</dbReference>
<sequence>MPPMRRLGCCLLVAAATLAPMVAGARTAALRRAPRTQLAPTPRMVDTMQAAVAAAANAALAAAEQTERKEIRAPEASKTYVSLDRSSNVLTSEGLPEVYDAKMIEKYWKGQGPALKKRWSEFLGIAVPFMTRVASIGLSSGMEGLERESGSLAREARMHMERLGPTYIKLGQMMSVRPDVLPQAAMDELQILQDNVPRFDTPTAFAIVDQELGRPMDEVFSWISDEPIASASLAQVYKATLRETGEAVAVKVQRPGVLETISKDLYVLRRAAEVYQNLMDRIAPRQRTDYTALLNEWAIGFYTELDFQNEGRNQMRLREMLAGCNVTGVLVPRIHERYSTRRLLVSEWVDGTKLSDLPSSEIAELVAVGQEAFLVQLLQLGCFHADPHPGNLLKLNEPKDGKVLALLDFGLVAQVKQEDRDTMISALIHLANKDYTSLVEDFVHLGILPADANRPMIIPLMDKALTPYIQGGGASRYTSKVLDNSGGFQSMTQDMLLVLNEVPFTIPPYFALLARAIVTLEGIALIGDPDYALILEAYPFIARKLLADDRPAVQRALHEALYGRSDGGSGAIKGNRIAVLLNSALGVVQRDGVAVDLDAVPDDAVDAKRALAYVMSDEAVSLRGLLEKEAHVAADLILRQTIRRAVGALDAQAARGTFGLIGGWIPSPLDLPAPFLLPDERGVTASFPQLLRAREVLEAMAPKLSQGEELYLLSLADLATELAGPDAAAIVNGDAASSDALAVPRLVLDVVEKFSAGGGRGAFSAETGASPAAQQALVAAARQLFGRTRRKASASGSSGASSMDEILDAYEALSPAQRATLDGSLRKLNERTYANICKRLAALRNLAP</sequence>